<feature type="signal peptide" evidence="1">
    <location>
        <begin position="1"/>
        <end position="17"/>
    </location>
</feature>
<dbReference type="OrthoDB" id="1884322at2"/>
<evidence type="ECO:0000256" key="1">
    <source>
        <dbReference type="SAM" id="SignalP"/>
    </source>
</evidence>
<sequence>MLRLAALLLLLSAAASAQPRTDRFLDSLIRSSRDETVRKVAGDPLACRVQVIYTRIDRDARNRPHFTNYYWNYDPALYFNPASMVKLPLAFLSLEKLRGLAPQGLTRDTRMVFDSSYPGQRALLSDSTAANGEASLGQFIRRAFLVSENDPYNRMYQWVGQQRINRRLHELGYGDARILRQFMGFTAEGNRHSNGMRFLAKDGRVLYEQPPLRNPDSIPLPPPILVGRAHLDRNDSLIEAPMDFAPQNNLSLLNLQQMLQSVLFPASVPPRQRFRLGSDDRAFLLRWLSQFPSETDNPKYDTAQFYDSYVKFFFRDSSRRLPEGVRVFNKVGWAYGFLTDVSYVMDRVNKVEYMLAATIYVNSDGVLNDGKYDYETVGHPFLRALGETVYRYELGRPRRHRPDLRALIINYGHRNPRDTRPVLRDVDN</sequence>
<evidence type="ECO:0000259" key="2">
    <source>
        <dbReference type="Pfam" id="PF13354"/>
    </source>
</evidence>
<protein>
    <recommendedName>
        <fullName evidence="2">Beta-lactamase class A catalytic domain-containing protein</fullName>
    </recommendedName>
</protein>
<feature type="chain" id="PRO_5020829766" description="Beta-lactamase class A catalytic domain-containing protein" evidence="1">
    <location>
        <begin position="18"/>
        <end position="428"/>
    </location>
</feature>
<dbReference type="SUPFAM" id="SSF56601">
    <property type="entry name" value="beta-lactamase/transpeptidase-like"/>
    <property type="match status" value="1"/>
</dbReference>
<evidence type="ECO:0000313" key="4">
    <source>
        <dbReference type="Proteomes" id="UP000295334"/>
    </source>
</evidence>
<reference evidence="3 4" key="1">
    <citation type="submission" date="2019-03" db="EMBL/GenBank/DDBJ databases">
        <authorList>
            <person name="Kim M.K.M."/>
        </authorList>
    </citation>
    <scope>NUCLEOTIDE SEQUENCE [LARGE SCALE GENOMIC DNA]</scope>
    <source>
        <strain evidence="3 4">17J68-12</strain>
    </source>
</reference>
<gene>
    <name evidence="3" type="ORF">EPD60_13660</name>
</gene>
<dbReference type="Pfam" id="PF13354">
    <property type="entry name" value="Beta-lactamase2"/>
    <property type="match status" value="1"/>
</dbReference>
<keyword evidence="4" id="KW-1185">Reference proteome</keyword>
<accession>A0A4R1B566</accession>
<proteinExistence type="predicted"/>
<evidence type="ECO:0000313" key="3">
    <source>
        <dbReference type="EMBL" id="TCJ13111.1"/>
    </source>
</evidence>
<comment type="caution">
    <text evidence="3">The sequence shown here is derived from an EMBL/GenBank/DDBJ whole genome shotgun (WGS) entry which is preliminary data.</text>
</comment>
<dbReference type="InterPro" id="IPR012338">
    <property type="entry name" value="Beta-lactam/transpept-like"/>
</dbReference>
<keyword evidence="1" id="KW-0732">Signal</keyword>
<dbReference type="InterPro" id="IPR045155">
    <property type="entry name" value="Beta-lactam_cat"/>
</dbReference>
<dbReference type="AlphaFoldDB" id="A0A4R1B566"/>
<dbReference type="Proteomes" id="UP000295334">
    <property type="component" value="Unassembled WGS sequence"/>
</dbReference>
<dbReference type="RefSeq" id="WP_131450084.1">
    <property type="nucleotide sequence ID" value="NZ_SJZI01000047.1"/>
</dbReference>
<dbReference type="GO" id="GO:0030655">
    <property type="term" value="P:beta-lactam antibiotic catabolic process"/>
    <property type="evidence" value="ECO:0007669"/>
    <property type="project" value="InterPro"/>
</dbReference>
<dbReference type="Gene3D" id="3.40.710.10">
    <property type="entry name" value="DD-peptidase/beta-lactamase superfamily"/>
    <property type="match status" value="1"/>
</dbReference>
<feature type="domain" description="Beta-lactamase class A catalytic" evidence="2">
    <location>
        <begin position="70"/>
        <end position="357"/>
    </location>
</feature>
<organism evidence="3 4">
    <name type="scientific">Flaviaesturariibacter flavus</name>
    <dbReference type="NCBI Taxonomy" id="2502780"/>
    <lineage>
        <taxon>Bacteria</taxon>
        <taxon>Pseudomonadati</taxon>
        <taxon>Bacteroidota</taxon>
        <taxon>Chitinophagia</taxon>
        <taxon>Chitinophagales</taxon>
        <taxon>Chitinophagaceae</taxon>
        <taxon>Flaviaestuariibacter</taxon>
    </lineage>
</organism>
<dbReference type="EMBL" id="SJZI01000047">
    <property type="protein sequence ID" value="TCJ13111.1"/>
    <property type="molecule type" value="Genomic_DNA"/>
</dbReference>
<dbReference type="GO" id="GO:0008800">
    <property type="term" value="F:beta-lactamase activity"/>
    <property type="evidence" value="ECO:0007669"/>
    <property type="project" value="InterPro"/>
</dbReference>
<name>A0A4R1B566_9BACT</name>